<dbReference type="Pfam" id="PF03583">
    <property type="entry name" value="LIP"/>
    <property type="match status" value="1"/>
</dbReference>
<keyword evidence="1" id="KW-0732">Signal</keyword>
<accession>A0A1G6X0P0</accession>
<keyword evidence="3" id="KW-1185">Reference proteome</keyword>
<evidence type="ECO:0000313" key="2">
    <source>
        <dbReference type="EMBL" id="SDD70846.1"/>
    </source>
</evidence>
<reference evidence="3" key="1">
    <citation type="submission" date="2016-10" db="EMBL/GenBank/DDBJ databases">
        <authorList>
            <person name="Varghese N."/>
            <person name="Submissions S."/>
        </authorList>
    </citation>
    <scope>NUCLEOTIDE SEQUENCE [LARGE SCALE GENOMIC DNA]</scope>
    <source>
        <strain evidence="3">IBRC-M 10403</strain>
    </source>
</reference>
<sequence length="407" mass="42339">MRANRIRLGLAAALLSLAAAAVVAVPAATAQEGDFYTPPDTLPAANGAVIRSEPAEFFIDPARLVRADGTVNRIMYKSTDRTGAAIAVTGTVITPTKAWTGPGPRPVVGYAVGTQGLGDQCAPSRQLSVGTEYEGPFIAGLLARGYGVAISDYQGLGTPGVHTYMSRAVQGHAVLDVVRAARRLPEAGLPDSGPVAITGYSQGGGAAAAAAELAPAYAPELKLSGVVAGAVPADLAAVGRFIDGGPYVAFLGYAVAGLEASYGIDADQYLNAKGRQFLAEIKTQCQLESIPRYAFTRTSSLTADGRPLDDHLAEEPFRSIVAEQVIGQGRKPAVPVLLTHSTLDDVIPYAVGRQLAQRWCDQRANVRFSTYASPTHVATAIAAYPEAFAFLAARFAGSPQVSNCLLL</sequence>
<feature type="chain" id="PRO_5011500568" evidence="1">
    <location>
        <begin position="31"/>
        <end position="407"/>
    </location>
</feature>
<gene>
    <name evidence="2" type="ORF">SAMN05216174_11614</name>
</gene>
<dbReference type="Proteomes" id="UP000199501">
    <property type="component" value="Unassembled WGS sequence"/>
</dbReference>
<evidence type="ECO:0000313" key="3">
    <source>
        <dbReference type="Proteomes" id="UP000199501"/>
    </source>
</evidence>
<dbReference type="PIRSF" id="PIRSF029171">
    <property type="entry name" value="Esterase_LipA"/>
    <property type="match status" value="1"/>
</dbReference>
<dbReference type="SUPFAM" id="SSF53474">
    <property type="entry name" value="alpha/beta-Hydrolases"/>
    <property type="match status" value="1"/>
</dbReference>
<feature type="signal peptide" evidence="1">
    <location>
        <begin position="1"/>
        <end position="30"/>
    </location>
</feature>
<dbReference type="PANTHER" id="PTHR34853">
    <property type="match status" value="1"/>
</dbReference>
<organism evidence="2 3">
    <name type="scientific">Actinokineospora iranica</name>
    <dbReference type="NCBI Taxonomy" id="1271860"/>
    <lineage>
        <taxon>Bacteria</taxon>
        <taxon>Bacillati</taxon>
        <taxon>Actinomycetota</taxon>
        <taxon>Actinomycetes</taxon>
        <taxon>Pseudonocardiales</taxon>
        <taxon>Pseudonocardiaceae</taxon>
        <taxon>Actinokineospora</taxon>
    </lineage>
</organism>
<evidence type="ECO:0000256" key="1">
    <source>
        <dbReference type="SAM" id="SignalP"/>
    </source>
</evidence>
<dbReference type="GO" id="GO:0004806">
    <property type="term" value="F:triacylglycerol lipase activity"/>
    <property type="evidence" value="ECO:0007669"/>
    <property type="project" value="InterPro"/>
</dbReference>
<dbReference type="EMBL" id="FMZZ01000016">
    <property type="protein sequence ID" value="SDD70846.1"/>
    <property type="molecule type" value="Genomic_DNA"/>
</dbReference>
<dbReference type="PANTHER" id="PTHR34853:SF1">
    <property type="entry name" value="LIPASE 5"/>
    <property type="match status" value="1"/>
</dbReference>
<dbReference type="InterPro" id="IPR005152">
    <property type="entry name" value="Lipase_secreted"/>
</dbReference>
<protein>
    <submittedName>
        <fullName evidence="2">Secretory lipase</fullName>
    </submittedName>
</protein>
<dbReference type="GO" id="GO:0016042">
    <property type="term" value="P:lipid catabolic process"/>
    <property type="evidence" value="ECO:0007669"/>
    <property type="project" value="InterPro"/>
</dbReference>
<dbReference type="Gene3D" id="3.40.50.1820">
    <property type="entry name" value="alpha/beta hydrolase"/>
    <property type="match status" value="1"/>
</dbReference>
<proteinExistence type="predicted"/>
<name>A0A1G6X0P0_9PSEU</name>
<dbReference type="Gene3D" id="1.10.260.130">
    <property type="match status" value="1"/>
</dbReference>
<dbReference type="RefSeq" id="WP_091455798.1">
    <property type="nucleotide sequence ID" value="NZ_FMZZ01000016.1"/>
</dbReference>
<dbReference type="STRING" id="1271860.SAMN05216174_11614"/>
<dbReference type="OrthoDB" id="9798122at2"/>
<dbReference type="InterPro" id="IPR029058">
    <property type="entry name" value="AB_hydrolase_fold"/>
</dbReference>
<dbReference type="AlphaFoldDB" id="A0A1G6X0P0"/>